<dbReference type="PROSITE" id="PS51318">
    <property type="entry name" value="TAT"/>
    <property type="match status" value="1"/>
</dbReference>
<evidence type="ECO:0000313" key="6">
    <source>
        <dbReference type="Proteomes" id="UP000281547"/>
    </source>
</evidence>
<dbReference type="InterPro" id="IPR006311">
    <property type="entry name" value="TAT_signal"/>
</dbReference>
<evidence type="ECO:0000313" key="5">
    <source>
        <dbReference type="EMBL" id="RUT31156.1"/>
    </source>
</evidence>
<dbReference type="OrthoDB" id="8478320at2"/>
<name>A0A433XAQ5_9HYPH</name>
<dbReference type="InterPro" id="IPR036249">
    <property type="entry name" value="Thioredoxin-like_sf"/>
</dbReference>
<feature type="domain" description="Thioredoxin" evidence="4">
    <location>
        <begin position="9"/>
        <end position="211"/>
    </location>
</feature>
<evidence type="ECO:0000259" key="4">
    <source>
        <dbReference type="PROSITE" id="PS51352"/>
    </source>
</evidence>
<reference evidence="5 6" key="1">
    <citation type="journal article" date="2016" name="Int. J. Syst. Evol. Microbiol.">
        <title>Arsenicitalea aurantiaca gen. nov., sp. nov., a new member of the family Hyphomicrobiaceae, isolated from high-arsenic sediment.</title>
        <authorList>
            <person name="Mu Y."/>
            <person name="Zhou L."/>
            <person name="Zeng X.C."/>
            <person name="Liu L."/>
            <person name="Pan Y."/>
            <person name="Chen X."/>
            <person name="Wang J."/>
            <person name="Li S."/>
            <person name="Li W.J."/>
            <person name="Wang Y."/>
        </authorList>
    </citation>
    <scope>NUCLEOTIDE SEQUENCE [LARGE SCALE GENOMIC DNA]</scope>
    <source>
        <strain evidence="5 6">42-50</strain>
    </source>
</reference>
<protein>
    <submittedName>
        <fullName evidence="5">DsbA family protein</fullName>
    </submittedName>
</protein>
<dbReference type="EMBL" id="RZNJ01000003">
    <property type="protein sequence ID" value="RUT31156.1"/>
    <property type="molecule type" value="Genomic_DNA"/>
</dbReference>
<dbReference type="PANTHER" id="PTHR13887:SF56">
    <property type="entry name" value="THIOREDOXIN-LIKE REDUCTASE RV2466C"/>
    <property type="match status" value="1"/>
</dbReference>
<dbReference type="PROSITE" id="PS51352">
    <property type="entry name" value="THIOREDOXIN_2"/>
    <property type="match status" value="1"/>
</dbReference>
<organism evidence="5 6">
    <name type="scientific">Arsenicitalea aurantiaca</name>
    <dbReference type="NCBI Taxonomy" id="1783274"/>
    <lineage>
        <taxon>Bacteria</taxon>
        <taxon>Pseudomonadati</taxon>
        <taxon>Pseudomonadota</taxon>
        <taxon>Alphaproteobacteria</taxon>
        <taxon>Hyphomicrobiales</taxon>
        <taxon>Devosiaceae</taxon>
        <taxon>Arsenicitalea</taxon>
    </lineage>
</organism>
<dbReference type="Proteomes" id="UP000281547">
    <property type="component" value="Unassembled WGS sequence"/>
</dbReference>
<dbReference type="Pfam" id="PF13462">
    <property type="entry name" value="Thioredoxin_4"/>
    <property type="match status" value="1"/>
</dbReference>
<proteinExistence type="inferred from homology"/>
<dbReference type="InterPro" id="IPR013766">
    <property type="entry name" value="Thioredoxin_domain"/>
</dbReference>
<comment type="caution">
    <text evidence="5">The sequence shown here is derived from an EMBL/GenBank/DDBJ whole genome shotgun (WGS) entry which is preliminary data.</text>
</comment>
<dbReference type="SUPFAM" id="SSF52833">
    <property type="entry name" value="Thioredoxin-like"/>
    <property type="match status" value="1"/>
</dbReference>
<accession>A0A433XAQ5</accession>
<dbReference type="InterPro" id="IPR012336">
    <property type="entry name" value="Thioredoxin-like_fold"/>
</dbReference>
<dbReference type="RefSeq" id="WP_127188402.1">
    <property type="nucleotide sequence ID" value="NZ_RZNJ01000003.1"/>
</dbReference>
<keyword evidence="6" id="KW-1185">Reference proteome</keyword>
<gene>
    <name evidence="5" type="ORF">EMQ25_09815</name>
</gene>
<keyword evidence="3" id="KW-0732">Signal</keyword>
<comment type="similarity">
    <text evidence="2">Belongs to the thioredoxin family. DsbA subfamily.</text>
</comment>
<comment type="function">
    <text evidence="1">May be required for disulfide bond formation in some proteins.</text>
</comment>
<dbReference type="AlphaFoldDB" id="A0A433XAQ5"/>
<sequence>MKITRRDTLVLGAAASALSLTGIGAAQAQSVDVAQLMSPEGLPDRVLGDPDAPVTVIEYASPTCPHCATFHNQVYPAFKERYVDTGQVQFILRPFVRNVLDAVVFMLAEAAGDEMYHEVIDTYFRTQNEWAMSDAPRDALQAIALQLGFTEESFEAALTNQDLFAGMEQMRDQALNDFNVTGTPTFYVNGTQLTGDQTLEELSAAIDPLLG</sequence>
<evidence type="ECO:0000256" key="3">
    <source>
        <dbReference type="SAM" id="SignalP"/>
    </source>
</evidence>
<feature type="signal peptide" evidence="3">
    <location>
        <begin position="1"/>
        <end position="28"/>
    </location>
</feature>
<evidence type="ECO:0000256" key="1">
    <source>
        <dbReference type="ARBA" id="ARBA00003565"/>
    </source>
</evidence>
<evidence type="ECO:0000256" key="2">
    <source>
        <dbReference type="ARBA" id="ARBA00005791"/>
    </source>
</evidence>
<feature type="chain" id="PRO_5019209569" evidence="3">
    <location>
        <begin position="29"/>
        <end position="211"/>
    </location>
</feature>
<dbReference type="PANTHER" id="PTHR13887">
    <property type="entry name" value="GLUTATHIONE S-TRANSFERASE KAPPA"/>
    <property type="match status" value="1"/>
</dbReference>
<dbReference type="Gene3D" id="3.40.30.10">
    <property type="entry name" value="Glutaredoxin"/>
    <property type="match status" value="1"/>
</dbReference>